<dbReference type="PANTHER" id="PTHR42760">
    <property type="entry name" value="SHORT-CHAIN DEHYDROGENASES/REDUCTASES FAMILY MEMBER"/>
    <property type="match status" value="1"/>
</dbReference>
<dbReference type="HOGENOM" id="CLU_010194_1_3_0"/>
<dbReference type="SUPFAM" id="SSF51735">
    <property type="entry name" value="NAD(P)-binding Rossmann-fold domains"/>
    <property type="match status" value="1"/>
</dbReference>
<protein>
    <submittedName>
        <fullName evidence="2">Short-chain dehydrogenase/reductase SDR</fullName>
    </submittedName>
</protein>
<dbReference type="PANTHER" id="PTHR42760:SF40">
    <property type="entry name" value="3-OXOACYL-[ACYL-CARRIER-PROTEIN] REDUCTASE, CHLOROPLASTIC"/>
    <property type="match status" value="1"/>
</dbReference>
<dbReference type="eggNOG" id="COG1028">
    <property type="taxonomic scope" value="Bacteria"/>
</dbReference>
<name>D2R6K4_PIRSD</name>
<dbReference type="InterPro" id="IPR002347">
    <property type="entry name" value="SDR_fam"/>
</dbReference>
<evidence type="ECO:0000313" key="2">
    <source>
        <dbReference type="EMBL" id="ADB17304.1"/>
    </source>
</evidence>
<dbReference type="Proteomes" id="UP000001887">
    <property type="component" value="Chromosome"/>
</dbReference>
<dbReference type="OrthoDB" id="248827at2"/>
<dbReference type="GO" id="GO:0030497">
    <property type="term" value="P:fatty acid elongation"/>
    <property type="evidence" value="ECO:0007669"/>
    <property type="project" value="TreeGrafter"/>
</dbReference>
<reference evidence="2 3" key="1">
    <citation type="journal article" date="2009" name="Stand. Genomic Sci.">
        <title>Complete genome sequence of Pirellula staleyi type strain (ATCC 27377).</title>
        <authorList>
            <person name="Clum A."/>
            <person name="Tindall B.J."/>
            <person name="Sikorski J."/>
            <person name="Ivanova N."/>
            <person name="Mavrommatis K."/>
            <person name="Lucas S."/>
            <person name="Glavina del Rio T."/>
            <person name="Nolan M."/>
            <person name="Chen F."/>
            <person name="Tice H."/>
            <person name="Pitluck S."/>
            <person name="Cheng J.F."/>
            <person name="Chertkov O."/>
            <person name="Brettin T."/>
            <person name="Han C."/>
            <person name="Detter J.C."/>
            <person name="Kuske C."/>
            <person name="Bruce D."/>
            <person name="Goodwin L."/>
            <person name="Ovchinikova G."/>
            <person name="Pati A."/>
            <person name="Mikhailova N."/>
            <person name="Chen A."/>
            <person name="Palaniappan K."/>
            <person name="Land M."/>
            <person name="Hauser L."/>
            <person name="Chang Y.J."/>
            <person name="Jeffries C.D."/>
            <person name="Chain P."/>
            <person name="Rohde M."/>
            <person name="Goker M."/>
            <person name="Bristow J."/>
            <person name="Eisen J.A."/>
            <person name="Markowitz V."/>
            <person name="Hugenholtz P."/>
            <person name="Kyrpides N.C."/>
            <person name="Klenk H.P."/>
            <person name="Lapidus A."/>
        </authorList>
    </citation>
    <scope>NUCLEOTIDE SEQUENCE [LARGE SCALE GENOMIC DNA]</scope>
    <source>
        <strain evidence="3">ATCC 27377 / DSM 6068 / ICPB 4128</strain>
    </source>
</reference>
<dbReference type="PRINTS" id="PR00080">
    <property type="entry name" value="SDRFAMILY"/>
</dbReference>
<dbReference type="STRING" id="530564.Psta_2635"/>
<organism evidence="2 3">
    <name type="scientific">Pirellula staleyi (strain ATCC 27377 / DSM 6068 / ICPB 4128)</name>
    <name type="common">Pirella staleyi</name>
    <dbReference type="NCBI Taxonomy" id="530564"/>
    <lineage>
        <taxon>Bacteria</taxon>
        <taxon>Pseudomonadati</taxon>
        <taxon>Planctomycetota</taxon>
        <taxon>Planctomycetia</taxon>
        <taxon>Pirellulales</taxon>
        <taxon>Pirellulaceae</taxon>
        <taxon>Pirellula</taxon>
    </lineage>
</organism>
<dbReference type="CDD" id="cd05233">
    <property type="entry name" value="SDR_c"/>
    <property type="match status" value="1"/>
</dbReference>
<accession>D2R6K4</accession>
<sequence length="266" mass="28256">MNTSANLSSLSQPLTGRVAVVTGSSSGIGAEIAGTLARAGASVVVHGHRGESRARELTEALVGGGLTASYVIADISTTEGRAQLLSEVEARHPRVDIWVNNAGADVLTGAAAKWSFEEKLARLWQVDVEGTILLSRAVGRCMKEHKQGVIVNIGWDQAEHGMAGDSGEMFTAIKGSIMAFTRSLAQSLAPEVRVNCVAPGWIKTSWGDDASEYWQQRAIEESLRARWGTPADVAQAILYLVSPAADFITGHTLPVNGGFRFGDLRT</sequence>
<dbReference type="InterPro" id="IPR036291">
    <property type="entry name" value="NAD(P)-bd_dom_sf"/>
</dbReference>
<dbReference type="KEGG" id="psl:Psta_2635"/>
<gene>
    <name evidence="2" type="ordered locus">Psta_2635</name>
</gene>
<dbReference type="PRINTS" id="PR00081">
    <property type="entry name" value="GDHRDH"/>
</dbReference>
<dbReference type="FunFam" id="3.40.50.720:FF:000084">
    <property type="entry name" value="Short-chain dehydrogenase reductase"/>
    <property type="match status" value="1"/>
</dbReference>
<evidence type="ECO:0000313" key="3">
    <source>
        <dbReference type="Proteomes" id="UP000001887"/>
    </source>
</evidence>
<dbReference type="GO" id="GO:0016616">
    <property type="term" value="F:oxidoreductase activity, acting on the CH-OH group of donors, NAD or NADP as acceptor"/>
    <property type="evidence" value="ECO:0007669"/>
    <property type="project" value="TreeGrafter"/>
</dbReference>
<evidence type="ECO:0000256" key="1">
    <source>
        <dbReference type="ARBA" id="ARBA00006484"/>
    </source>
</evidence>
<dbReference type="Pfam" id="PF13561">
    <property type="entry name" value="adh_short_C2"/>
    <property type="match status" value="1"/>
</dbReference>
<dbReference type="Gene3D" id="3.40.50.720">
    <property type="entry name" value="NAD(P)-binding Rossmann-like Domain"/>
    <property type="match status" value="1"/>
</dbReference>
<dbReference type="EMBL" id="CP001848">
    <property type="protein sequence ID" value="ADB17304.1"/>
    <property type="molecule type" value="Genomic_DNA"/>
</dbReference>
<proteinExistence type="inferred from homology"/>
<keyword evidence="3" id="KW-1185">Reference proteome</keyword>
<comment type="similarity">
    <text evidence="1">Belongs to the short-chain dehydrogenases/reductases (SDR) family.</text>
</comment>
<dbReference type="AlphaFoldDB" id="D2R6K4"/>